<dbReference type="NCBIfam" id="NF008425">
    <property type="entry name" value="PRK11259.1"/>
    <property type="match status" value="1"/>
</dbReference>
<dbReference type="EMBL" id="JACHMY010000001">
    <property type="protein sequence ID" value="MBB5835118.1"/>
    <property type="molecule type" value="Genomic_DNA"/>
</dbReference>
<dbReference type="InterPro" id="IPR036188">
    <property type="entry name" value="FAD/NAD-bd_sf"/>
</dbReference>
<organism evidence="6 7">
    <name type="scientific">Kribbella italica</name>
    <dbReference type="NCBI Taxonomy" id="1540520"/>
    <lineage>
        <taxon>Bacteria</taxon>
        <taxon>Bacillati</taxon>
        <taxon>Actinomycetota</taxon>
        <taxon>Actinomycetes</taxon>
        <taxon>Propionibacteriales</taxon>
        <taxon>Kribbellaceae</taxon>
        <taxon>Kribbella</taxon>
    </lineage>
</organism>
<accession>A0A7W9J408</accession>
<dbReference type="AlphaFoldDB" id="A0A7W9J408"/>
<gene>
    <name evidence="6" type="ORF">HDA39_001852</name>
</gene>
<keyword evidence="4 6" id="KW-0560">Oxidoreductase</keyword>
<dbReference type="PANTHER" id="PTHR10961">
    <property type="entry name" value="PEROXISOMAL SARCOSINE OXIDASE"/>
    <property type="match status" value="1"/>
</dbReference>
<dbReference type="SUPFAM" id="SSF51905">
    <property type="entry name" value="FAD/NAD(P)-binding domain"/>
    <property type="match status" value="1"/>
</dbReference>
<evidence type="ECO:0000256" key="1">
    <source>
        <dbReference type="ARBA" id="ARBA00001974"/>
    </source>
</evidence>
<dbReference type="InterPro" id="IPR006076">
    <property type="entry name" value="FAD-dep_OxRdtase"/>
</dbReference>
<dbReference type="GO" id="GO:0050660">
    <property type="term" value="F:flavin adenine dinucleotide binding"/>
    <property type="evidence" value="ECO:0007669"/>
    <property type="project" value="InterPro"/>
</dbReference>
<evidence type="ECO:0000256" key="4">
    <source>
        <dbReference type="ARBA" id="ARBA00023002"/>
    </source>
</evidence>
<reference evidence="6 7" key="1">
    <citation type="submission" date="2020-08" db="EMBL/GenBank/DDBJ databases">
        <title>Sequencing the genomes of 1000 actinobacteria strains.</title>
        <authorList>
            <person name="Klenk H.-P."/>
        </authorList>
    </citation>
    <scope>NUCLEOTIDE SEQUENCE [LARGE SCALE GENOMIC DNA]</scope>
    <source>
        <strain evidence="6 7">DSM 28967</strain>
    </source>
</reference>
<keyword evidence="2" id="KW-0285">Flavoprotein</keyword>
<dbReference type="Pfam" id="PF01266">
    <property type="entry name" value="DAO"/>
    <property type="match status" value="1"/>
</dbReference>
<keyword evidence="7" id="KW-1185">Reference proteome</keyword>
<evidence type="ECO:0000256" key="2">
    <source>
        <dbReference type="ARBA" id="ARBA00022630"/>
    </source>
</evidence>
<comment type="caution">
    <text evidence="6">The sequence shown here is derived from an EMBL/GenBank/DDBJ whole genome shotgun (WGS) entry which is preliminary data.</text>
</comment>
<dbReference type="InterPro" id="IPR045170">
    <property type="entry name" value="MTOX"/>
</dbReference>
<proteinExistence type="predicted"/>
<dbReference type="EC" id="1.5.3.1" evidence="6"/>
<evidence type="ECO:0000259" key="5">
    <source>
        <dbReference type="Pfam" id="PF01266"/>
    </source>
</evidence>
<evidence type="ECO:0000313" key="7">
    <source>
        <dbReference type="Proteomes" id="UP000549971"/>
    </source>
</evidence>
<comment type="cofactor">
    <cofactor evidence="1">
        <name>FAD</name>
        <dbReference type="ChEBI" id="CHEBI:57692"/>
    </cofactor>
</comment>
<evidence type="ECO:0000313" key="6">
    <source>
        <dbReference type="EMBL" id="MBB5835118.1"/>
    </source>
</evidence>
<dbReference type="PANTHER" id="PTHR10961:SF7">
    <property type="entry name" value="FAD DEPENDENT OXIDOREDUCTASE DOMAIN-CONTAINING PROTEIN"/>
    <property type="match status" value="1"/>
</dbReference>
<dbReference type="GO" id="GO:0008115">
    <property type="term" value="F:sarcosine oxidase activity"/>
    <property type="evidence" value="ECO:0007669"/>
    <property type="project" value="UniProtKB-EC"/>
</dbReference>
<protein>
    <submittedName>
        <fullName evidence="6">Sarcosine oxidase</fullName>
        <ecNumber evidence="6">1.5.3.1</ecNumber>
    </submittedName>
</protein>
<name>A0A7W9J408_9ACTN</name>
<sequence>METLRTDVVVVGLGAFGSAALWRLAARGVNVIGVERQAIGHALGSSHGITRLFRIACMEHPGLPPIAQKSLELWTELGAQTGQVLVEQTGSLNAGPPGSEPVAGALAAAAQAGVPVVELDHDELVARQPQYGALGADDVGVWDPGAGICFPEPIVRAQVEVAQQLGAQVFAHTLVTAVEVSGDGVLVRTPTVEIRAERVVVATGAWLGKVVPGLPLVPRRTPLYWFEPKDPASDEFALERFPAFIWQRAGGIGFWGHGSGDGYGVKLGLEHDGHVAGTPFADADEVDRYVHPRGDVDEISAAVAEAFPGLDPIPVKLLPCIVTDSPDGQFLIGHAGDTGRLVVAGGDSGHGFKHAGGLGELLAQLTLGEKPYCDAAFLDPKRFAADSHH</sequence>
<dbReference type="RefSeq" id="WP_184794804.1">
    <property type="nucleotide sequence ID" value="NZ_JACHMY010000001.1"/>
</dbReference>
<evidence type="ECO:0000256" key="3">
    <source>
        <dbReference type="ARBA" id="ARBA00022827"/>
    </source>
</evidence>
<feature type="domain" description="FAD dependent oxidoreductase" evidence="5">
    <location>
        <begin position="7"/>
        <end position="365"/>
    </location>
</feature>
<dbReference type="Proteomes" id="UP000549971">
    <property type="component" value="Unassembled WGS sequence"/>
</dbReference>
<keyword evidence="3" id="KW-0274">FAD</keyword>
<dbReference type="Gene3D" id="3.30.9.10">
    <property type="entry name" value="D-Amino Acid Oxidase, subunit A, domain 2"/>
    <property type="match status" value="1"/>
</dbReference>
<dbReference type="SUPFAM" id="SSF54373">
    <property type="entry name" value="FAD-linked reductases, C-terminal domain"/>
    <property type="match status" value="1"/>
</dbReference>
<dbReference type="Gene3D" id="3.50.50.60">
    <property type="entry name" value="FAD/NAD(P)-binding domain"/>
    <property type="match status" value="1"/>
</dbReference>